<organism evidence="1 2">
    <name type="scientific">Elsinoe ampelina</name>
    <dbReference type="NCBI Taxonomy" id="302913"/>
    <lineage>
        <taxon>Eukaryota</taxon>
        <taxon>Fungi</taxon>
        <taxon>Dikarya</taxon>
        <taxon>Ascomycota</taxon>
        <taxon>Pezizomycotina</taxon>
        <taxon>Dothideomycetes</taxon>
        <taxon>Dothideomycetidae</taxon>
        <taxon>Myriangiales</taxon>
        <taxon>Elsinoaceae</taxon>
        <taxon>Elsinoe</taxon>
    </lineage>
</organism>
<feature type="non-terminal residue" evidence="1">
    <location>
        <position position="1"/>
    </location>
</feature>
<accession>A0A6A6G3X3</accession>
<sequence>ISKKALDKFLPLVKWDKVRQKAETANRGDRLFPSKTSKNDKKYNFRFDIGS</sequence>
<dbReference type="OrthoDB" id="2933464at2759"/>
<feature type="non-terminal residue" evidence="1">
    <location>
        <position position="51"/>
    </location>
</feature>
<evidence type="ECO:0000313" key="2">
    <source>
        <dbReference type="Proteomes" id="UP000799538"/>
    </source>
</evidence>
<proteinExistence type="predicted"/>
<evidence type="ECO:0000313" key="1">
    <source>
        <dbReference type="EMBL" id="KAF2220377.1"/>
    </source>
</evidence>
<keyword evidence="2" id="KW-1185">Reference proteome</keyword>
<dbReference type="EMBL" id="ML992513">
    <property type="protein sequence ID" value="KAF2220377.1"/>
    <property type="molecule type" value="Genomic_DNA"/>
</dbReference>
<name>A0A6A6G3X3_9PEZI</name>
<dbReference type="AlphaFoldDB" id="A0A6A6G3X3"/>
<gene>
    <name evidence="1" type="ORF">BDZ85DRAFT_179034</name>
</gene>
<dbReference type="Proteomes" id="UP000799538">
    <property type="component" value="Unassembled WGS sequence"/>
</dbReference>
<reference evidence="2" key="1">
    <citation type="journal article" date="2020" name="Stud. Mycol.">
        <title>101 Dothideomycetes genomes: A test case for predicting lifestyles and emergence of pathogens.</title>
        <authorList>
            <person name="Haridas S."/>
            <person name="Albert R."/>
            <person name="Binder M."/>
            <person name="Bloem J."/>
            <person name="LaButti K."/>
            <person name="Salamov A."/>
            <person name="Andreopoulos B."/>
            <person name="Baker S."/>
            <person name="Barry K."/>
            <person name="Bills G."/>
            <person name="Bluhm B."/>
            <person name="Cannon C."/>
            <person name="Castanera R."/>
            <person name="Culley D."/>
            <person name="Daum C."/>
            <person name="Ezra D."/>
            <person name="Gonzalez J."/>
            <person name="Henrissat B."/>
            <person name="Kuo A."/>
            <person name="Liang C."/>
            <person name="Lipzen A."/>
            <person name="Lutzoni F."/>
            <person name="Magnuson J."/>
            <person name="Mondo S."/>
            <person name="Nolan M."/>
            <person name="Ohm R."/>
            <person name="Pangilinan J."/>
            <person name="Park H.-J."/>
            <person name="Ramirez L."/>
            <person name="Alfaro M."/>
            <person name="Sun H."/>
            <person name="Tritt A."/>
            <person name="Yoshinaga Y."/>
            <person name="Zwiers L.-H."/>
            <person name="Turgeon B."/>
            <person name="Goodwin S."/>
            <person name="Spatafora J."/>
            <person name="Crous P."/>
            <person name="Grigoriev I."/>
        </authorList>
    </citation>
    <scope>NUCLEOTIDE SEQUENCE [LARGE SCALE GENOMIC DNA]</scope>
    <source>
        <strain evidence="2">CECT 20119</strain>
    </source>
</reference>
<protein>
    <submittedName>
        <fullName evidence="1">Uncharacterized protein</fullName>
    </submittedName>
</protein>